<name>A0ABW3Q1U5_9BACL</name>
<evidence type="ECO:0000313" key="1">
    <source>
        <dbReference type="EMBL" id="MFD1130622.1"/>
    </source>
</evidence>
<dbReference type="RefSeq" id="WP_379293894.1">
    <property type="nucleotide sequence ID" value="NZ_JBHTKX010000004.1"/>
</dbReference>
<dbReference type="EMBL" id="JBHTKX010000004">
    <property type="protein sequence ID" value="MFD1130622.1"/>
    <property type="molecule type" value="Genomic_DNA"/>
</dbReference>
<keyword evidence="2" id="KW-1185">Reference proteome</keyword>
<gene>
    <name evidence="1" type="ORF">ACFQ3J_20985</name>
</gene>
<comment type="caution">
    <text evidence="1">The sequence shown here is derived from an EMBL/GenBank/DDBJ whole genome shotgun (WGS) entry which is preliminary data.</text>
</comment>
<sequence>MNQMYVTMVARHFENLKVNLLCAIIDQRIEHNLPSLLLREVLLEEIERIQEEEGLIHRGQKKAYGRVLRDTSSYINDDELIITCLDSSDNEIVVNLLNNMVTCKSRRGIVSGEFQYNFKLSEEGPVRQMFLKSYKNDCERLQYITLERENIIVCNNWDVLNLLFTCTDHEEKIIKKRVSMLLYLKQQVEGIAEVLEDATESELYNLVH</sequence>
<reference evidence="2" key="1">
    <citation type="journal article" date="2019" name="Int. J. Syst. Evol. Microbiol.">
        <title>The Global Catalogue of Microorganisms (GCM) 10K type strain sequencing project: providing services to taxonomists for standard genome sequencing and annotation.</title>
        <authorList>
            <consortium name="The Broad Institute Genomics Platform"/>
            <consortium name="The Broad Institute Genome Sequencing Center for Infectious Disease"/>
            <person name="Wu L."/>
            <person name="Ma J."/>
        </authorList>
    </citation>
    <scope>NUCLEOTIDE SEQUENCE [LARGE SCALE GENOMIC DNA]</scope>
    <source>
        <strain evidence="2">CCUG 53519</strain>
    </source>
</reference>
<evidence type="ECO:0000313" key="2">
    <source>
        <dbReference type="Proteomes" id="UP001597169"/>
    </source>
</evidence>
<proteinExistence type="predicted"/>
<dbReference type="Proteomes" id="UP001597169">
    <property type="component" value="Unassembled WGS sequence"/>
</dbReference>
<accession>A0ABW3Q1U5</accession>
<organism evidence="1 2">
    <name type="scientific">Paenibacillus provencensis</name>
    <dbReference type="NCBI Taxonomy" id="441151"/>
    <lineage>
        <taxon>Bacteria</taxon>
        <taxon>Bacillati</taxon>
        <taxon>Bacillota</taxon>
        <taxon>Bacilli</taxon>
        <taxon>Bacillales</taxon>
        <taxon>Paenibacillaceae</taxon>
        <taxon>Paenibacillus</taxon>
    </lineage>
</organism>
<protein>
    <submittedName>
        <fullName evidence="1">Uncharacterized protein</fullName>
    </submittedName>
</protein>